<dbReference type="Pfam" id="PF00010">
    <property type="entry name" value="HLH"/>
    <property type="match status" value="1"/>
</dbReference>
<dbReference type="Pfam" id="PF22754">
    <property type="entry name" value="bHLH-TF_ACT-like_plant"/>
    <property type="match status" value="1"/>
</dbReference>
<evidence type="ECO:0000313" key="7">
    <source>
        <dbReference type="EMBL" id="AAR21675.1"/>
    </source>
</evidence>
<dbReference type="Pfam" id="PF14215">
    <property type="entry name" value="bHLH-MYC_N"/>
    <property type="match status" value="1"/>
</dbReference>
<dbReference type="PANTHER" id="PTHR46266:SF3">
    <property type="entry name" value="TRANSCRIPTION FACTOR EGL1"/>
    <property type="match status" value="1"/>
</dbReference>
<comment type="subcellular location">
    <subcellularLocation>
        <location evidence="1">Nucleus</location>
    </subcellularLocation>
</comment>
<evidence type="ECO:0000256" key="1">
    <source>
        <dbReference type="ARBA" id="ARBA00004123"/>
    </source>
</evidence>
<dbReference type="InterPro" id="IPR025610">
    <property type="entry name" value="MYC/MYB_N"/>
</dbReference>
<organism evidence="7">
    <name type="scientific">Cornus eydeana</name>
    <dbReference type="NCBI Taxonomy" id="234389"/>
    <lineage>
        <taxon>Eukaryota</taxon>
        <taxon>Viridiplantae</taxon>
        <taxon>Streptophyta</taxon>
        <taxon>Embryophyta</taxon>
        <taxon>Tracheophyta</taxon>
        <taxon>Spermatophyta</taxon>
        <taxon>Magnoliopsida</taxon>
        <taxon>eudicotyledons</taxon>
        <taxon>Gunneridae</taxon>
        <taxon>Pentapetalae</taxon>
        <taxon>asterids</taxon>
        <taxon>Cornales</taxon>
        <taxon>Cornaceae</taxon>
        <taxon>Cornus</taxon>
    </lineage>
</organism>
<dbReference type="SMART" id="SM00353">
    <property type="entry name" value="HLH"/>
    <property type="match status" value="1"/>
</dbReference>
<keyword evidence="3" id="KW-0010">Activator</keyword>
<evidence type="ECO:0000256" key="5">
    <source>
        <dbReference type="ARBA" id="ARBA00023242"/>
    </source>
</evidence>
<evidence type="ECO:0000256" key="2">
    <source>
        <dbReference type="ARBA" id="ARBA00023015"/>
    </source>
</evidence>
<feature type="domain" description="BHLH" evidence="6">
    <location>
        <begin position="427"/>
        <end position="476"/>
    </location>
</feature>
<proteinExistence type="predicted"/>
<reference evidence="7" key="1">
    <citation type="journal article" date="2004" name="Mol. Phylogenet. Evol.">
        <title>Heterogeneous evolution of the Myc-like Anthocyanin regulatory gene and its phylogenetic utility in Cornus L. (Cornaceae).</title>
        <authorList>
            <person name="Fan C."/>
            <person name="Purugganan M.D."/>
            <person name="Thomas D.T."/>
            <person name="Wiegmann B.M."/>
            <person name="Xiang J.Q."/>
        </authorList>
    </citation>
    <scope>NUCLEOTIDE SEQUENCE</scope>
</reference>
<protein>
    <submittedName>
        <fullName evidence="7">Myc-like anthocyanin regulatory protein</fullName>
    </submittedName>
</protein>
<dbReference type="InterPro" id="IPR036638">
    <property type="entry name" value="HLH_DNA-bd_sf"/>
</dbReference>
<dbReference type="PROSITE" id="PS50888">
    <property type="entry name" value="BHLH"/>
    <property type="match status" value="1"/>
</dbReference>
<dbReference type="GO" id="GO:0080090">
    <property type="term" value="P:regulation of primary metabolic process"/>
    <property type="evidence" value="ECO:0007669"/>
    <property type="project" value="UniProtKB-ARBA"/>
</dbReference>
<dbReference type="InterPro" id="IPR054502">
    <property type="entry name" value="bHLH-TF_ACT-like_plant"/>
</dbReference>
<evidence type="ECO:0000256" key="3">
    <source>
        <dbReference type="ARBA" id="ARBA00023159"/>
    </source>
</evidence>
<dbReference type="EMBL" id="AY465425">
    <property type="protein sequence ID" value="AAR21675.1"/>
    <property type="molecule type" value="Genomic_DNA"/>
</dbReference>
<dbReference type="GO" id="GO:0005634">
    <property type="term" value="C:nucleus"/>
    <property type="evidence" value="ECO:0007669"/>
    <property type="project" value="UniProtKB-SubCell"/>
</dbReference>
<dbReference type="GO" id="GO:0046983">
    <property type="term" value="F:protein dimerization activity"/>
    <property type="evidence" value="ECO:0007669"/>
    <property type="project" value="InterPro"/>
</dbReference>
<dbReference type="AlphaFoldDB" id="Q675M3"/>
<keyword evidence="2" id="KW-0805">Transcription regulation</keyword>
<accession>Q675M3</accession>
<sequence length="630" mass="70569">MASSGEQNQVELLENLKNRLAIAVRSIQWSYAIFWSISSRQPGVLEWGDGYYNGDIKTRKTVQAVEFDADQLGLQRSEQLKELYGSLSVAETNPQARRPSAALSPEDLTDTEWYYLVCMSFVFNVAQGLPGRTLANGQPIWLCNAHSADSKVFSRSLLAKSASIQTVVCFPFLGGVVELGVTELVLEDPTLIPHIKTSLFEEPVPNCSKTSNYASESARTDKDLVLAKLNHNKLDTNLDPAVECKEVNICAPNSNSTGFLPNQQTEELVMVEGLNGGVCQVQSWQFMDDEISNCVQYSTNSSDSISQILENPEKDSCLPDLQECNHTKLTSLDLPNDDIHYHGVVSTLLKSSHQLILGPYFRKCNKESSFIGWKKGPVGIRKHKSGTPQRVLKKVLFEVAQMHGGCLIESRQDNGRKDRLWRPEVDEIDTTNLFPERRRREKINERYSVLGSLISATSKVDKVSILDGTIEYLKDLEMRVEDLECCREVTDLEARMGRIPQDTAERTSDNYENNRIGIGKKPLINKRKACDIDEAEPEINLVQLKDSSTDNVTVRMIEKVVLIEVRCPWRECLLLEIMDAISNFHLDSHSVQSSNNDGILSLSIRSKFKGSTVASTGMIIQALQRVICKC</sequence>
<dbReference type="PANTHER" id="PTHR46266">
    <property type="entry name" value="TRANSCRIPTION FACTOR TT8"/>
    <property type="match status" value="1"/>
</dbReference>
<evidence type="ECO:0000259" key="6">
    <source>
        <dbReference type="PROSITE" id="PS50888"/>
    </source>
</evidence>
<keyword evidence="5" id="KW-0539">Nucleus</keyword>
<dbReference type="Gene3D" id="4.10.280.10">
    <property type="entry name" value="Helix-loop-helix DNA-binding domain"/>
    <property type="match status" value="1"/>
</dbReference>
<evidence type="ECO:0000256" key="4">
    <source>
        <dbReference type="ARBA" id="ARBA00023163"/>
    </source>
</evidence>
<name>Q675M3_9ASTE</name>
<keyword evidence="4" id="KW-0804">Transcription</keyword>
<dbReference type="SUPFAM" id="SSF47459">
    <property type="entry name" value="HLH, helix-loop-helix DNA-binding domain"/>
    <property type="match status" value="1"/>
</dbReference>
<dbReference type="InterPro" id="IPR011598">
    <property type="entry name" value="bHLH_dom"/>
</dbReference>